<dbReference type="EMBL" id="CACRST010000006">
    <property type="protein sequence ID" value="VYS74871.1"/>
    <property type="molecule type" value="Genomic_DNA"/>
</dbReference>
<organism evidence="4">
    <name type="scientific">Blautia glucerasea</name>
    <dbReference type="NCBI Taxonomy" id="536633"/>
    <lineage>
        <taxon>Bacteria</taxon>
        <taxon>Bacillati</taxon>
        <taxon>Bacillota</taxon>
        <taxon>Clostridia</taxon>
        <taxon>Lachnospirales</taxon>
        <taxon>Lachnospiraceae</taxon>
        <taxon>Blautia</taxon>
    </lineage>
</organism>
<evidence type="ECO:0000313" key="4">
    <source>
        <dbReference type="EMBL" id="VYS74871.1"/>
    </source>
</evidence>
<dbReference type="PANTHER" id="PTHR43278">
    <property type="entry name" value="NAD(P)H-DEPENDENT FMN-CONTAINING OXIDOREDUCTASE YWQN-RELATED"/>
    <property type="match status" value="1"/>
</dbReference>
<accession>A0A6N2R433</accession>
<keyword evidence="1" id="KW-0285">Flavoprotein</keyword>
<evidence type="ECO:0000259" key="3">
    <source>
        <dbReference type="Pfam" id="PF03358"/>
    </source>
</evidence>
<protein>
    <submittedName>
        <fullName evidence="4">Iron-sulfur flavoprotein</fullName>
    </submittedName>
</protein>
<dbReference type="GO" id="GO:0016491">
    <property type="term" value="F:oxidoreductase activity"/>
    <property type="evidence" value="ECO:0007669"/>
    <property type="project" value="InterPro"/>
</dbReference>
<dbReference type="Gene3D" id="3.40.50.360">
    <property type="match status" value="1"/>
</dbReference>
<dbReference type="AlphaFoldDB" id="A0A6N2R433"/>
<sequence length="191" mass="21330">MKTLILNGSPRKKGDTASLLNIIKPNLKGDIKVVDAYYCNVAPCVDCRYCWKNPGCCVKDEMQEIYKYIEDCDNVLIASPIYFSELTGKLLDLGSRLQTYFSAKYFRKETPVAKAKKAGVLLLGGGMGAMDKAFDTAKILLHDINADHIFPLISYHGTDNAVVSQDPEILRQLEELCRFFNGEAPHSQTLE</sequence>
<keyword evidence="2" id="KW-0288">FMN</keyword>
<evidence type="ECO:0000256" key="1">
    <source>
        <dbReference type="ARBA" id="ARBA00022630"/>
    </source>
</evidence>
<feature type="domain" description="NADPH-dependent FMN reductase-like" evidence="3">
    <location>
        <begin position="1"/>
        <end position="133"/>
    </location>
</feature>
<dbReference type="PANTHER" id="PTHR43278:SF2">
    <property type="entry name" value="IRON-SULFUR FLAVOPROTEIN"/>
    <property type="match status" value="1"/>
</dbReference>
<proteinExistence type="predicted"/>
<evidence type="ECO:0000256" key="2">
    <source>
        <dbReference type="ARBA" id="ARBA00022643"/>
    </source>
</evidence>
<dbReference type="InterPro" id="IPR005025">
    <property type="entry name" value="FMN_Rdtase-like_dom"/>
</dbReference>
<dbReference type="Pfam" id="PF03358">
    <property type="entry name" value="FMN_red"/>
    <property type="match status" value="1"/>
</dbReference>
<dbReference type="RefSeq" id="WP_156352372.1">
    <property type="nucleotide sequence ID" value="NZ_CACRST010000006.1"/>
</dbReference>
<name>A0A6N2R433_9FIRM</name>
<dbReference type="SUPFAM" id="SSF52218">
    <property type="entry name" value="Flavoproteins"/>
    <property type="match status" value="1"/>
</dbReference>
<reference evidence="4" key="1">
    <citation type="submission" date="2019-11" db="EMBL/GenBank/DDBJ databases">
        <authorList>
            <person name="Feng L."/>
        </authorList>
    </citation>
    <scope>NUCLEOTIDE SEQUENCE</scope>
    <source>
        <strain evidence="4">BgluceraseaLFYP119</strain>
    </source>
</reference>
<dbReference type="InterPro" id="IPR029039">
    <property type="entry name" value="Flavoprotein-like_sf"/>
</dbReference>
<gene>
    <name evidence="4" type="ORF">BGLFYP119_00418</name>
</gene>
<dbReference type="InterPro" id="IPR051796">
    <property type="entry name" value="ISF_SsuE-like"/>
</dbReference>